<dbReference type="InterPro" id="IPR005814">
    <property type="entry name" value="Aminotrans_3"/>
</dbReference>
<dbReference type="Gene3D" id="3.90.1150.10">
    <property type="entry name" value="Aspartate Aminotransferase, domain 1"/>
    <property type="match status" value="1"/>
</dbReference>
<dbReference type="InterPro" id="IPR015424">
    <property type="entry name" value="PyrdxlP-dep_Trfase"/>
</dbReference>
<comment type="subcellular location">
    <subcellularLocation>
        <location evidence="1">Mitochondrion</location>
    </subcellularLocation>
</comment>
<comment type="similarity">
    <text evidence="2 6">Belongs to the class-III pyridoxal-phosphate-dependent aminotransferase family.</text>
</comment>
<dbReference type="EMBL" id="CAMAPE010000021">
    <property type="protein sequence ID" value="CAH9090083.1"/>
    <property type="molecule type" value="Genomic_DNA"/>
</dbReference>
<evidence type="ECO:0000256" key="4">
    <source>
        <dbReference type="ARBA" id="ARBA00022679"/>
    </source>
</evidence>
<name>A0A9P0Z8C7_CUSEU</name>
<keyword evidence="5 6" id="KW-0663">Pyridoxal phosphate</keyword>
<evidence type="ECO:0000256" key="5">
    <source>
        <dbReference type="ARBA" id="ARBA00022898"/>
    </source>
</evidence>
<dbReference type="InterPro" id="IPR015421">
    <property type="entry name" value="PyrdxlP-dep_Trfase_major"/>
</dbReference>
<accession>A0A9P0Z8C7</accession>
<dbReference type="PANTHER" id="PTHR42684">
    <property type="entry name" value="ADENOSYLMETHIONINE-8-AMINO-7-OXONONANOATE AMINOTRANSFERASE"/>
    <property type="match status" value="1"/>
</dbReference>
<dbReference type="GO" id="GO:0030170">
    <property type="term" value="F:pyridoxal phosphate binding"/>
    <property type="evidence" value="ECO:0007669"/>
    <property type="project" value="InterPro"/>
</dbReference>
<evidence type="ECO:0000256" key="1">
    <source>
        <dbReference type="ARBA" id="ARBA00004173"/>
    </source>
</evidence>
<dbReference type="Proteomes" id="UP001152484">
    <property type="component" value="Unassembled WGS sequence"/>
</dbReference>
<dbReference type="InterPro" id="IPR049704">
    <property type="entry name" value="Aminotrans_3_PPA_site"/>
</dbReference>
<gene>
    <name evidence="7" type="ORF">CEURO_LOCUS11099</name>
</gene>
<proteinExistence type="inferred from homology"/>
<organism evidence="7 8">
    <name type="scientific">Cuscuta europaea</name>
    <name type="common">European dodder</name>
    <dbReference type="NCBI Taxonomy" id="41803"/>
    <lineage>
        <taxon>Eukaryota</taxon>
        <taxon>Viridiplantae</taxon>
        <taxon>Streptophyta</taxon>
        <taxon>Embryophyta</taxon>
        <taxon>Tracheophyta</taxon>
        <taxon>Spermatophyta</taxon>
        <taxon>Magnoliopsida</taxon>
        <taxon>eudicotyledons</taxon>
        <taxon>Gunneridae</taxon>
        <taxon>Pentapetalae</taxon>
        <taxon>asterids</taxon>
        <taxon>lamiids</taxon>
        <taxon>Solanales</taxon>
        <taxon>Convolvulaceae</taxon>
        <taxon>Cuscuteae</taxon>
        <taxon>Cuscuta</taxon>
        <taxon>Cuscuta subgen. Cuscuta</taxon>
    </lineage>
</organism>
<evidence type="ECO:0000256" key="2">
    <source>
        <dbReference type="ARBA" id="ARBA00008954"/>
    </source>
</evidence>
<dbReference type="Pfam" id="PF00202">
    <property type="entry name" value="Aminotran_3"/>
    <property type="match status" value="1"/>
</dbReference>
<protein>
    <submittedName>
        <fullName evidence="7">Uncharacterized protein</fullName>
    </submittedName>
</protein>
<dbReference type="PANTHER" id="PTHR42684:SF3">
    <property type="entry name" value="ADENOSYLMETHIONINE-8-AMINO-7-OXONONANOATE AMINOTRANSFERASE"/>
    <property type="match status" value="1"/>
</dbReference>
<dbReference type="PROSITE" id="PS00600">
    <property type="entry name" value="AA_TRANSFER_CLASS_3"/>
    <property type="match status" value="1"/>
</dbReference>
<comment type="caution">
    <text evidence="7">The sequence shown here is derived from an EMBL/GenBank/DDBJ whole genome shotgun (WGS) entry which is preliminary data.</text>
</comment>
<evidence type="ECO:0000313" key="8">
    <source>
        <dbReference type="Proteomes" id="UP001152484"/>
    </source>
</evidence>
<keyword evidence="4" id="KW-0808">Transferase</keyword>
<keyword evidence="8" id="KW-1185">Reference proteome</keyword>
<sequence length="424" mass="46813">MFPENVHEPAFECAELLLEGVGKGWASRVYFSDNGSTAIEIALKMALRKFLFDHGFSFDNPNGNGVDRCIDLKVLALRGSYHGDTLGAMEAQAPSPYTGFYQQPWYKGRGHFLDPPKVSMCQGAWKLCIPKRIQPEIANGKDLIFSSRDAIFHKERDVSGIADMYSSYLSEELLENLDPSGFICIGALIIEPVIQGAGGMEMIDPLFQRILTKECHRRKIPVIYDEVLTGFWRLGTESAAELLSCQPDIACFAKLMTGGVVPLAVTLASEAVFEAFLGDSKLEGLLHGHSYTAHALGCTAAVKSIRWFKDCKTNPNLACGGRLLKEMWDENIVRQISLLPAISRVVALGTLCAIELQVESSSAGYASRCASNLLHKLRDDGVYMRPLGNVIYVMCGPCTSSKVCYNILEKVFRRLEELSQAKTY</sequence>
<dbReference type="AlphaFoldDB" id="A0A9P0Z8C7"/>
<dbReference type="FunFam" id="3.40.640.10:FF:000275">
    <property type="entry name" value="Bifunctional dethiobiotin synthetase/7,8-diamino-pelargonic acid aminotransferase, mitochondrial"/>
    <property type="match status" value="1"/>
</dbReference>
<evidence type="ECO:0000313" key="7">
    <source>
        <dbReference type="EMBL" id="CAH9090083.1"/>
    </source>
</evidence>
<reference evidence="7" key="1">
    <citation type="submission" date="2022-07" db="EMBL/GenBank/DDBJ databases">
        <authorList>
            <person name="Macas J."/>
            <person name="Novak P."/>
            <person name="Neumann P."/>
        </authorList>
    </citation>
    <scope>NUCLEOTIDE SEQUENCE</scope>
</reference>
<evidence type="ECO:0000256" key="3">
    <source>
        <dbReference type="ARBA" id="ARBA00022576"/>
    </source>
</evidence>
<dbReference type="InterPro" id="IPR015422">
    <property type="entry name" value="PyrdxlP-dep_Trfase_small"/>
</dbReference>
<dbReference type="OrthoDB" id="425114at2759"/>
<dbReference type="GO" id="GO:0004141">
    <property type="term" value="F:dethiobiotin synthase activity"/>
    <property type="evidence" value="ECO:0007669"/>
    <property type="project" value="TreeGrafter"/>
</dbReference>
<dbReference type="GO" id="GO:0009102">
    <property type="term" value="P:biotin biosynthetic process"/>
    <property type="evidence" value="ECO:0007669"/>
    <property type="project" value="TreeGrafter"/>
</dbReference>
<dbReference type="SUPFAM" id="SSF53383">
    <property type="entry name" value="PLP-dependent transferases"/>
    <property type="match status" value="1"/>
</dbReference>
<keyword evidence="3" id="KW-0032">Aminotransferase</keyword>
<dbReference type="GO" id="GO:0005739">
    <property type="term" value="C:mitochondrion"/>
    <property type="evidence" value="ECO:0007669"/>
    <property type="project" value="UniProtKB-SubCell"/>
</dbReference>
<evidence type="ECO:0000256" key="6">
    <source>
        <dbReference type="RuleBase" id="RU003560"/>
    </source>
</evidence>
<dbReference type="Gene3D" id="3.40.640.10">
    <property type="entry name" value="Type I PLP-dependent aspartate aminotransferase-like (Major domain)"/>
    <property type="match status" value="1"/>
</dbReference>
<dbReference type="GO" id="GO:0004015">
    <property type="term" value="F:adenosylmethionine-8-amino-7-oxononanoate transaminase activity"/>
    <property type="evidence" value="ECO:0007669"/>
    <property type="project" value="TreeGrafter"/>
</dbReference>